<evidence type="ECO:0000313" key="2">
    <source>
        <dbReference type="EMBL" id="VFJ67791.1"/>
    </source>
</evidence>
<gene>
    <name evidence="2" type="ORF">BECKDK2373C_GA0170839_11705</name>
</gene>
<dbReference type="AlphaFoldDB" id="A0A450TJW9"/>
<name>A0A450TJW9_9GAMM</name>
<protein>
    <submittedName>
        <fullName evidence="2">Uncharacterized protein</fullName>
    </submittedName>
</protein>
<reference evidence="2" key="1">
    <citation type="submission" date="2019-02" db="EMBL/GenBank/DDBJ databases">
        <authorList>
            <person name="Gruber-Vodicka R. H."/>
            <person name="Seah K. B. B."/>
        </authorList>
    </citation>
    <scope>NUCLEOTIDE SEQUENCE</scope>
    <source>
        <strain evidence="2">BECK_DK161</strain>
    </source>
</reference>
<feature type="compositionally biased region" description="Basic residues" evidence="1">
    <location>
        <begin position="73"/>
        <end position="91"/>
    </location>
</feature>
<proteinExistence type="predicted"/>
<evidence type="ECO:0000256" key="1">
    <source>
        <dbReference type="SAM" id="MobiDB-lite"/>
    </source>
</evidence>
<accession>A0A450TJW9</accession>
<dbReference type="EMBL" id="CAADEY010000170">
    <property type="protein sequence ID" value="VFJ67791.1"/>
    <property type="molecule type" value="Genomic_DNA"/>
</dbReference>
<feature type="region of interest" description="Disordered" evidence="1">
    <location>
        <begin position="72"/>
        <end position="91"/>
    </location>
</feature>
<sequence>MKPGYQRANLDEETADWRAVCGRTACTVRREGRGIPSLPLSRIQRPMGLRRSCTRLSAAKAATKPCYRPWHATPHKFSRNRNRPPIKPKHSRGCVRFRGRIAYRGDLRRYIRYLDAECGSASARTVRRSADNILTYRKNKASGFRSGASGKTAAGRAARKKRLFCPAGAFCFG</sequence>
<organism evidence="2">
    <name type="scientific">Candidatus Kentrum sp. DK</name>
    <dbReference type="NCBI Taxonomy" id="2126562"/>
    <lineage>
        <taxon>Bacteria</taxon>
        <taxon>Pseudomonadati</taxon>
        <taxon>Pseudomonadota</taxon>
        <taxon>Gammaproteobacteria</taxon>
        <taxon>Candidatus Kentrum</taxon>
    </lineage>
</organism>